<feature type="binding site" description="proximal binding residue" evidence="9">
    <location>
        <position position="393"/>
    </location>
    <ligand>
        <name>heme b</name>
        <dbReference type="ChEBI" id="CHEBI:60344"/>
    </ligand>
    <ligandPart>
        <name>Fe</name>
        <dbReference type="ChEBI" id="CHEBI:18248"/>
    </ligandPart>
</feature>
<organism evidence="11 12">
    <name type="scientific">Conger conger</name>
    <name type="common">Conger eel</name>
    <name type="synonym">Muraena conger</name>
    <dbReference type="NCBI Taxonomy" id="82655"/>
    <lineage>
        <taxon>Eukaryota</taxon>
        <taxon>Metazoa</taxon>
        <taxon>Chordata</taxon>
        <taxon>Craniata</taxon>
        <taxon>Vertebrata</taxon>
        <taxon>Euteleostomi</taxon>
        <taxon>Actinopterygii</taxon>
        <taxon>Neopterygii</taxon>
        <taxon>Teleostei</taxon>
        <taxon>Anguilliformes</taxon>
        <taxon>Congridae</taxon>
        <taxon>Conger</taxon>
    </lineage>
</organism>
<evidence type="ECO:0000256" key="4">
    <source>
        <dbReference type="ARBA" id="ARBA00022859"/>
    </source>
</evidence>
<evidence type="ECO:0000256" key="3">
    <source>
        <dbReference type="ARBA" id="ARBA00022723"/>
    </source>
</evidence>
<dbReference type="PANTHER" id="PTHR28657">
    <property type="entry name" value="INDOLEAMINE 2,3-DIOXYGENASE"/>
    <property type="match status" value="1"/>
</dbReference>
<dbReference type="EMBL" id="JAFJMO010000011">
    <property type="protein sequence ID" value="KAJ8263161.1"/>
    <property type="molecule type" value="Genomic_DNA"/>
</dbReference>
<keyword evidence="12" id="KW-1185">Reference proteome</keyword>
<dbReference type="AlphaFoldDB" id="A0A9Q1D977"/>
<dbReference type="GO" id="GO:0034354">
    <property type="term" value="P:'de novo' NAD+ biosynthetic process from L-tryptophan"/>
    <property type="evidence" value="ECO:0007669"/>
    <property type="project" value="TreeGrafter"/>
</dbReference>
<dbReference type="GO" id="GO:0033754">
    <property type="term" value="F:indoleamine 2,3-dioxygenase activity"/>
    <property type="evidence" value="ECO:0007669"/>
    <property type="project" value="TreeGrafter"/>
</dbReference>
<dbReference type="GO" id="GO:0020037">
    <property type="term" value="F:heme binding"/>
    <property type="evidence" value="ECO:0007669"/>
    <property type="project" value="InterPro"/>
</dbReference>
<dbReference type="OrthoDB" id="10262710at2759"/>
<dbReference type="GO" id="GO:0046872">
    <property type="term" value="F:metal ion binding"/>
    <property type="evidence" value="ECO:0007669"/>
    <property type="project" value="UniProtKB-KW"/>
</dbReference>
<evidence type="ECO:0000313" key="11">
    <source>
        <dbReference type="EMBL" id="KAJ8263161.1"/>
    </source>
</evidence>
<evidence type="ECO:0000256" key="9">
    <source>
        <dbReference type="PIRSR" id="PIRSR600898-1"/>
    </source>
</evidence>
<keyword evidence="6" id="KW-0560">Oxidoreductase</keyword>
<keyword evidence="5" id="KW-0223">Dioxygenase</keyword>
<evidence type="ECO:0000256" key="2">
    <source>
        <dbReference type="ARBA" id="ARBA00022617"/>
    </source>
</evidence>
<feature type="compositionally biased region" description="Polar residues" evidence="10">
    <location>
        <begin position="36"/>
        <end position="55"/>
    </location>
</feature>
<dbReference type="Gene3D" id="1.20.58.480">
    <property type="match status" value="1"/>
</dbReference>
<evidence type="ECO:0000256" key="7">
    <source>
        <dbReference type="ARBA" id="ARBA00023004"/>
    </source>
</evidence>
<evidence type="ECO:0008006" key="13">
    <source>
        <dbReference type="Google" id="ProtNLM"/>
    </source>
</evidence>
<accession>A0A9Q1D977</accession>
<dbReference type="GO" id="GO:0005737">
    <property type="term" value="C:cytoplasm"/>
    <property type="evidence" value="ECO:0007669"/>
    <property type="project" value="TreeGrafter"/>
</dbReference>
<dbReference type="SUPFAM" id="SSF140959">
    <property type="entry name" value="Indolic compounds 2,3-dioxygenase-like"/>
    <property type="match status" value="1"/>
</dbReference>
<keyword evidence="2 9" id="KW-0349">Heme</keyword>
<reference evidence="11" key="1">
    <citation type="journal article" date="2023" name="Science">
        <title>Genome structures resolve the early diversification of teleost fishes.</title>
        <authorList>
            <person name="Parey E."/>
            <person name="Louis A."/>
            <person name="Montfort J."/>
            <person name="Bouchez O."/>
            <person name="Roques C."/>
            <person name="Iampietro C."/>
            <person name="Lluch J."/>
            <person name="Castinel A."/>
            <person name="Donnadieu C."/>
            <person name="Desvignes T."/>
            <person name="Floi Bucao C."/>
            <person name="Jouanno E."/>
            <person name="Wen M."/>
            <person name="Mejri S."/>
            <person name="Dirks R."/>
            <person name="Jansen H."/>
            <person name="Henkel C."/>
            <person name="Chen W.J."/>
            <person name="Zahm M."/>
            <person name="Cabau C."/>
            <person name="Klopp C."/>
            <person name="Thompson A.W."/>
            <person name="Robinson-Rechavi M."/>
            <person name="Braasch I."/>
            <person name="Lecointre G."/>
            <person name="Bobe J."/>
            <person name="Postlethwait J.H."/>
            <person name="Berthelot C."/>
            <person name="Roest Crollius H."/>
            <person name="Guiguen Y."/>
        </authorList>
    </citation>
    <scope>NUCLEOTIDE SEQUENCE</scope>
    <source>
        <strain evidence="11">Concon-B</strain>
    </source>
</reference>
<proteinExistence type="inferred from homology"/>
<evidence type="ECO:0000256" key="10">
    <source>
        <dbReference type="SAM" id="MobiDB-lite"/>
    </source>
</evidence>
<comment type="similarity">
    <text evidence="1">Belongs to the indoleamine 2,3-dioxygenase family.</text>
</comment>
<dbReference type="Pfam" id="PF01231">
    <property type="entry name" value="IDO"/>
    <property type="match status" value="1"/>
</dbReference>
<evidence type="ECO:0000256" key="6">
    <source>
        <dbReference type="ARBA" id="ARBA00023002"/>
    </source>
</evidence>
<dbReference type="GO" id="GO:0002376">
    <property type="term" value="P:immune system process"/>
    <property type="evidence" value="ECO:0007669"/>
    <property type="project" value="UniProtKB-KW"/>
</dbReference>
<dbReference type="InterPro" id="IPR037217">
    <property type="entry name" value="Trp/Indoleamine_2_3_dOase-like"/>
</dbReference>
<comment type="caution">
    <text evidence="11">The sequence shown here is derived from an EMBL/GenBank/DDBJ whole genome shotgun (WGS) entry which is preliminary data.</text>
</comment>
<dbReference type="GO" id="GO:0019441">
    <property type="term" value="P:L-tryptophan catabolic process to kynurenine"/>
    <property type="evidence" value="ECO:0007669"/>
    <property type="project" value="InterPro"/>
</dbReference>
<evidence type="ECO:0000256" key="1">
    <source>
        <dbReference type="ARBA" id="ARBA00007119"/>
    </source>
</evidence>
<keyword evidence="3 9" id="KW-0479">Metal-binding</keyword>
<dbReference type="InterPro" id="IPR000898">
    <property type="entry name" value="Indolamine_dOase"/>
</dbReference>
<feature type="region of interest" description="Disordered" evidence="10">
    <location>
        <begin position="441"/>
        <end position="463"/>
    </location>
</feature>
<feature type="region of interest" description="Disordered" evidence="10">
    <location>
        <begin position="36"/>
        <end position="56"/>
    </location>
</feature>
<gene>
    <name evidence="11" type="ORF">COCON_G00156180</name>
</gene>
<dbReference type="FunFam" id="1.20.58.480:FF:000003">
    <property type="entry name" value="Indoleamine 2,3-dioxygenase 1"/>
    <property type="match status" value="1"/>
</dbReference>
<evidence type="ECO:0000313" key="12">
    <source>
        <dbReference type="Proteomes" id="UP001152803"/>
    </source>
</evidence>
<dbReference type="PANTHER" id="PTHR28657:SF4">
    <property type="entry name" value="INDOLEAMINE 2,3-DIOXYGENASE 2"/>
    <property type="match status" value="1"/>
</dbReference>
<feature type="compositionally biased region" description="Polar residues" evidence="10">
    <location>
        <begin position="454"/>
        <end position="463"/>
    </location>
</feature>
<sequence length="463" mass="51736">MLFLSVVPRSATSYLVCSFGYRRHCIDTHNNSPHYSYDHQQIASSTDPMASSPTDDQPPFSLDSYHVSKQYGFMLPEPLAELPPYYQPWMDIAQCVPELIHSHALRARIHQMPQLDPMFLQKYRELRLAHLALAVMTMGYVWQEGETGIVKVLPRNLAVPIWEVSQRLGIPPIFLHGDGVLTNWRKRDPEGPFDIENMELLLSLPGGESMEGFFIVTMMVEKAAVPGLNAIPVVINGVRRGDANMVTRALEDIAQAIGSMTEKLSLMHKHVDPGTFYGTMRIFLSGWKDNPCMPEGLVYEGVQAEPVRFSGGSAAQSSFMHCFDELLGVSHEPQSGAFLTRMRDYMFPQHKRLIQDISSSPSLRQYVLNQDSDPLTTAFHRCVSQLVALRSYHINMVSRYIVVPAARARQLRAQGQGCVKNALSKAPKALEETGTGGSGIMSFLKTVRDRTKEASQPTPKADS</sequence>
<keyword evidence="7 9" id="KW-0408">Iron</keyword>
<protein>
    <recommendedName>
        <fullName evidence="13">Indoleamine 2,3-dioxygenase</fullName>
    </recommendedName>
</protein>
<evidence type="ECO:0000256" key="5">
    <source>
        <dbReference type="ARBA" id="ARBA00022964"/>
    </source>
</evidence>
<name>A0A9Q1D977_CONCO</name>
<evidence type="ECO:0000256" key="8">
    <source>
        <dbReference type="ARBA" id="ARBA00023079"/>
    </source>
</evidence>
<dbReference type="Proteomes" id="UP001152803">
    <property type="component" value="Unassembled WGS sequence"/>
</dbReference>
<keyword evidence="4" id="KW-0391">Immunity</keyword>
<dbReference type="GO" id="GO:0004833">
    <property type="term" value="F:L-tryptophan 2,3-dioxygenase activity"/>
    <property type="evidence" value="ECO:0007669"/>
    <property type="project" value="TreeGrafter"/>
</dbReference>
<keyword evidence="8" id="KW-0823">Tryptophan catabolism</keyword>